<evidence type="ECO:0000313" key="3">
    <source>
        <dbReference type="Proteomes" id="UP000244336"/>
    </source>
</evidence>
<protein>
    <submittedName>
        <fullName evidence="2">Uncharacterized protein</fullName>
    </submittedName>
</protein>
<name>A0A2T7F505_9POAL</name>
<dbReference type="AlphaFoldDB" id="A0A2T7F505"/>
<feature type="region of interest" description="Disordered" evidence="1">
    <location>
        <begin position="1"/>
        <end position="65"/>
    </location>
</feature>
<dbReference type="Proteomes" id="UP000244336">
    <property type="component" value="Chromosome 1"/>
</dbReference>
<keyword evidence="3" id="KW-1185">Reference proteome</keyword>
<dbReference type="EMBL" id="CM009749">
    <property type="protein sequence ID" value="PUZ75134.1"/>
    <property type="molecule type" value="Genomic_DNA"/>
</dbReference>
<feature type="compositionally biased region" description="Basic residues" evidence="1">
    <location>
        <begin position="13"/>
        <end position="24"/>
    </location>
</feature>
<organism evidence="2 3">
    <name type="scientific">Panicum hallii var. hallii</name>
    <dbReference type="NCBI Taxonomy" id="1504633"/>
    <lineage>
        <taxon>Eukaryota</taxon>
        <taxon>Viridiplantae</taxon>
        <taxon>Streptophyta</taxon>
        <taxon>Embryophyta</taxon>
        <taxon>Tracheophyta</taxon>
        <taxon>Spermatophyta</taxon>
        <taxon>Magnoliopsida</taxon>
        <taxon>Liliopsida</taxon>
        <taxon>Poales</taxon>
        <taxon>Poaceae</taxon>
        <taxon>PACMAD clade</taxon>
        <taxon>Panicoideae</taxon>
        <taxon>Panicodae</taxon>
        <taxon>Paniceae</taxon>
        <taxon>Panicinae</taxon>
        <taxon>Panicum</taxon>
        <taxon>Panicum sect. Panicum</taxon>
    </lineage>
</organism>
<gene>
    <name evidence="2" type="ORF">GQ55_1G124900</name>
</gene>
<sequence length="112" mass="12211">MMNSPGDAAGSGWRRRRSRKRRGNRGAPSSIPPPGPEETDDSPSYTSSEEDRGASGGDLPLPPRRVICHSTAISQREERLAERAVILSVIADRPKDLVERIIPAIAHRAVHP</sequence>
<evidence type="ECO:0000256" key="1">
    <source>
        <dbReference type="SAM" id="MobiDB-lite"/>
    </source>
</evidence>
<accession>A0A2T7F505</accession>
<proteinExistence type="predicted"/>
<evidence type="ECO:0000313" key="2">
    <source>
        <dbReference type="EMBL" id="PUZ75134.1"/>
    </source>
</evidence>
<reference evidence="2 3" key="1">
    <citation type="submission" date="2018-04" db="EMBL/GenBank/DDBJ databases">
        <title>WGS assembly of Panicum hallii var. hallii HAL2.</title>
        <authorList>
            <person name="Lovell J."/>
            <person name="Jenkins J."/>
            <person name="Lowry D."/>
            <person name="Mamidi S."/>
            <person name="Sreedasyam A."/>
            <person name="Weng X."/>
            <person name="Barry K."/>
            <person name="Bonette J."/>
            <person name="Campitelli B."/>
            <person name="Daum C."/>
            <person name="Gordon S."/>
            <person name="Gould B."/>
            <person name="Lipzen A."/>
            <person name="MacQueen A."/>
            <person name="Palacio-Mejia J."/>
            <person name="Plott C."/>
            <person name="Shakirov E."/>
            <person name="Shu S."/>
            <person name="Yoshinaga Y."/>
            <person name="Zane M."/>
            <person name="Rokhsar D."/>
            <person name="Grimwood J."/>
            <person name="Schmutz J."/>
            <person name="Juenger T."/>
        </authorList>
    </citation>
    <scope>NUCLEOTIDE SEQUENCE [LARGE SCALE GENOMIC DNA]</scope>
    <source>
        <strain evidence="3">cv. HAL2</strain>
    </source>
</reference>
<dbReference type="Gramene" id="PUZ75134">
    <property type="protein sequence ID" value="PUZ75134"/>
    <property type="gene ID" value="GQ55_1G124900"/>
</dbReference>